<reference evidence="6" key="1">
    <citation type="submission" date="2019-06" db="EMBL/GenBank/DDBJ databases">
        <authorList>
            <consortium name="Wellcome Sanger Institute Data Sharing"/>
        </authorList>
    </citation>
    <scope>NUCLEOTIDE SEQUENCE [LARGE SCALE GENOMIC DNA]</scope>
</reference>
<dbReference type="PANTHER" id="PTHR43899:SF10">
    <property type="entry name" value="20BETA-HYDROXYSTEROID DEHYDROGENASE TYPE 2"/>
    <property type="match status" value="1"/>
</dbReference>
<dbReference type="InterPro" id="IPR036291">
    <property type="entry name" value="NAD(P)-bd_dom_sf"/>
</dbReference>
<dbReference type="SUPFAM" id="SSF51735">
    <property type="entry name" value="NAD(P)-binding Rossmann-fold domains"/>
    <property type="match status" value="1"/>
</dbReference>
<dbReference type="Gene3D" id="3.40.50.720">
    <property type="entry name" value="NAD(P)-binding Rossmann-like Domain"/>
    <property type="match status" value="1"/>
</dbReference>
<name>A0A672JR21_SALFA</name>
<dbReference type="GO" id="GO:0016491">
    <property type="term" value="F:oxidoreductase activity"/>
    <property type="evidence" value="ECO:0007669"/>
    <property type="project" value="UniProtKB-KW"/>
</dbReference>
<dbReference type="PRINTS" id="PR00081">
    <property type="entry name" value="GDHRDH"/>
</dbReference>
<dbReference type="AlphaFoldDB" id="A0A672JR21"/>
<keyword evidence="3" id="KW-0752">Steroid biosynthesis</keyword>
<dbReference type="PANTHER" id="PTHR43899">
    <property type="entry name" value="RH59310P"/>
    <property type="match status" value="1"/>
</dbReference>
<evidence type="ECO:0000256" key="1">
    <source>
        <dbReference type="ARBA" id="ARBA00004240"/>
    </source>
</evidence>
<evidence type="ECO:0000256" key="5">
    <source>
        <dbReference type="RuleBase" id="RU000363"/>
    </source>
</evidence>
<evidence type="ECO:0000256" key="3">
    <source>
        <dbReference type="ARBA" id="ARBA00022955"/>
    </source>
</evidence>
<dbReference type="Pfam" id="PF00106">
    <property type="entry name" value="adh_short"/>
    <property type="match status" value="1"/>
</dbReference>
<proteinExistence type="inferred from homology"/>
<dbReference type="CDD" id="cd05356">
    <property type="entry name" value="17beta-HSD1_like_SDR_c"/>
    <property type="match status" value="1"/>
</dbReference>
<dbReference type="FunCoup" id="A0A672JR21">
    <property type="interactions" value="657"/>
</dbReference>
<reference evidence="6" key="2">
    <citation type="submission" date="2025-08" db="UniProtKB">
        <authorList>
            <consortium name="Ensembl"/>
        </authorList>
    </citation>
    <scope>IDENTIFICATION</scope>
</reference>
<evidence type="ECO:0000313" key="6">
    <source>
        <dbReference type="Ensembl" id="ENSSFAP00005056736.1"/>
    </source>
</evidence>
<keyword evidence="7" id="KW-1185">Reference proteome</keyword>
<dbReference type="GO" id="GO:0005783">
    <property type="term" value="C:endoplasmic reticulum"/>
    <property type="evidence" value="ECO:0007669"/>
    <property type="project" value="UniProtKB-SubCell"/>
</dbReference>
<keyword evidence="3" id="KW-0444">Lipid biosynthesis</keyword>
<dbReference type="FunFam" id="3.40.50.720:FF:000137">
    <property type="entry name" value="Hydroxysteroid (17-beta) dehydrogenase 3"/>
    <property type="match status" value="1"/>
</dbReference>
<organism evidence="6 7">
    <name type="scientific">Salarias fasciatus</name>
    <name type="common">Jewelled blenny</name>
    <name type="synonym">Blennius fasciatus</name>
    <dbReference type="NCBI Taxonomy" id="181472"/>
    <lineage>
        <taxon>Eukaryota</taxon>
        <taxon>Metazoa</taxon>
        <taxon>Chordata</taxon>
        <taxon>Craniata</taxon>
        <taxon>Vertebrata</taxon>
        <taxon>Euteleostomi</taxon>
        <taxon>Actinopterygii</taxon>
        <taxon>Neopterygii</taxon>
        <taxon>Teleostei</taxon>
        <taxon>Neoteleostei</taxon>
        <taxon>Acanthomorphata</taxon>
        <taxon>Ovalentaria</taxon>
        <taxon>Blenniimorphae</taxon>
        <taxon>Blenniiformes</taxon>
        <taxon>Blennioidei</taxon>
        <taxon>Blenniidae</taxon>
        <taxon>Salariinae</taxon>
        <taxon>Salarias</taxon>
    </lineage>
</organism>
<sequence>AGIHLEFLVWTGLHTVEEKEVYPTGGTRLNKIQSKIFNEMSLHDLLATVGGFTVSFCLLRLLWKCWCLYSEFILSEHWQVDLRTYGKWAVVTGATSGIGKAYAEELARRGLDVVLVSRSDLKLQRVAKEIENKFGRKTRIIQADFAEGDSIYPAIADALRDLEIGILVNNVGMMYNEHFAYFLDCGPDAAKRITQWWIISSLCLPQMTRLVLPDMVARKTGLIINLSSITGVRPQPLLSLYSATKAFVIFFSRCLQAEYKSKGVTIQCVAPSLVSTNMTHNIKVNCCVKSASAFAREALNTVGQSSYTNGCLSHALQNVALALFLPDWLRLSTYFVKKQINSKFVEQLK</sequence>
<dbReference type="PRINTS" id="PR00080">
    <property type="entry name" value="SDRFAMILY"/>
</dbReference>
<reference evidence="6" key="3">
    <citation type="submission" date="2025-09" db="UniProtKB">
        <authorList>
            <consortium name="Ensembl"/>
        </authorList>
    </citation>
    <scope>IDENTIFICATION</scope>
</reference>
<gene>
    <name evidence="6" type="primary">hsd20b2</name>
</gene>
<dbReference type="Proteomes" id="UP000472267">
    <property type="component" value="Chromosome 10"/>
</dbReference>
<dbReference type="InterPro" id="IPR020904">
    <property type="entry name" value="Sc_DH/Rdtase_CS"/>
</dbReference>
<dbReference type="InterPro" id="IPR002347">
    <property type="entry name" value="SDR_fam"/>
</dbReference>
<dbReference type="GO" id="GO:0006694">
    <property type="term" value="P:steroid biosynthetic process"/>
    <property type="evidence" value="ECO:0007669"/>
    <property type="project" value="UniProtKB-KW"/>
</dbReference>
<accession>A0A672JR21</accession>
<dbReference type="InterPro" id="IPR051019">
    <property type="entry name" value="VLCFA-Steroid_DH"/>
</dbReference>
<keyword evidence="3" id="KW-0443">Lipid metabolism</keyword>
<dbReference type="PROSITE" id="PS00061">
    <property type="entry name" value="ADH_SHORT"/>
    <property type="match status" value="1"/>
</dbReference>
<keyword evidence="2" id="KW-0521">NADP</keyword>
<protein>
    <submittedName>
        <fullName evidence="6">Very-long-chain 3-oxoacyl-CoA reductase-like</fullName>
    </submittedName>
</protein>
<dbReference type="InParanoid" id="A0A672JR21"/>
<evidence type="ECO:0000256" key="4">
    <source>
        <dbReference type="ARBA" id="ARBA00023002"/>
    </source>
</evidence>
<evidence type="ECO:0000313" key="7">
    <source>
        <dbReference type="Proteomes" id="UP000472267"/>
    </source>
</evidence>
<keyword evidence="4" id="KW-0560">Oxidoreductase</keyword>
<comment type="subcellular location">
    <subcellularLocation>
        <location evidence="1">Endoplasmic reticulum</location>
    </subcellularLocation>
</comment>
<evidence type="ECO:0000256" key="2">
    <source>
        <dbReference type="ARBA" id="ARBA00022857"/>
    </source>
</evidence>
<comment type="similarity">
    <text evidence="5">Belongs to the short-chain dehydrogenases/reductases (SDR) family.</text>
</comment>
<dbReference type="Ensembl" id="ENSSFAT00005058455.1">
    <property type="protein sequence ID" value="ENSSFAP00005056736.1"/>
    <property type="gene ID" value="ENSSFAG00005026800.1"/>
</dbReference>